<feature type="region of interest" description="Disordered" evidence="1">
    <location>
        <begin position="1"/>
        <end position="29"/>
    </location>
</feature>
<organism evidence="2 3">
    <name type="scientific">Friedmanniomyces endolithicus</name>
    <dbReference type="NCBI Taxonomy" id="329885"/>
    <lineage>
        <taxon>Eukaryota</taxon>
        <taxon>Fungi</taxon>
        <taxon>Dikarya</taxon>
        <taxon>Ascomycota</taxon>
        <taxon>Pezizomycotina</taxon>
        <taxon>Dothideomycetes</taxon>
        <taxon>Dothideomycetidae</taxon>
        <taxon>Mycosphaerellales</taxon>
        <taxon>Teratosphaeriaceae</taxon>
        <taxon>Friedmanniomyces</taxon>
    </lineage>
</organism>
<dbReference type="AlphaFoldDB" id="A0AAN6QSQ5"/>
<evidence type="ECO:0000313" key="2">
    <source>
        <dbReference type="EMBL" id="KAK0983138.1"/>
    </source>
</evidence>
<dbReference type="EMBL" id="JAUJLE010000103">
    <property type="protein sequence ID" value="KAK0983138.1"/>
    <property type="molecule type" value="Genomic_DNA"/>
</dbReference>
<feature type="compositionally biased region" description="Basic and acidic residues" evidence="1">
    <location>
        <begin position="15"/>
        <end position="29"/>
    </location>
</feature>
<evidence type="ECO:0000313" key="3">
    <source>
        <dbReference type="Proteomes" id="UP001175353"/>
    </source>
</evidence>
<comment type="caution">
    <text evidence="2">The sequence shown here is derived from an EMBL/GenBank/DDBJ whole genome shotgun (WGS) entry which is preliminary data.</text>
</comment>
<proteinExistence type="predicted"/>
<evidence type="ECO:0000256" key="1">
    <source>
        <dbReference type="SAM" id="MobiDB-lite"/>
    </source>
</evidence>
<dbReference type="Proteomes" id="UP001175353">
    <property type="component" value="Unassembled WGS sequence"/>
</dbReference>
<keyword evidence="3" id="KW-1185">Reference proteome</keyword>
<name>A0AAN6QSQ5_9PEZI</name>
<reference evidence="2" key="1">
    <citation type="submission" date="2023-06" db="EMBL/GenBank/DDBJ databases">
        <title>Black Yeasts Isolated from many extreme environments.</title>
        <authorList>
            <person name="Coleine C."/>
            <person name="Stajich J.E."/>
            <person name="Selbmann L."/>
        </authorList>
    </citation>
    <scope>NUCLEOTIDE SEQUENCE</scope>
    <source>
        <strain evidence="2">CCFEE 5200</strain>
    </source>
</reference>
<protein>
    <submittedName>
        <fullName evidence="2">Uncharacterized protein</fullName>
    </submittedName>
</protein>
<accession>A0AAN6QSQ5</accession>
<gene>
    <name evidence="2" type="ORF">LTR91_011370</name>
</gene>
<sequence length="78" mass="8962">MQHHEAAYDAFQPKEMPDGRASDTLKDPKAGHVFHDVDRASLKACIGRHCTRTRRRLMQRFVLELFLTIPGLVSYRAP</sequence>